<geneLocation type="plasmid" evidence="1 2">
    <name>unnamed2</name>
</geneLocation>
<keyword evidence="1" id="KW-0614">Plasmid</keyword>
<dbReference type="Proteomes" id="UP000479114">
    <property type="component" value="Plasmid unnamed2"/>
</dbReference>
<organism evidence="1 2">
    <name type="scientific">Paenibacillus rhizovicinus</name>
    <dbReference type="NCBI Taxonomy" id="2704463"/>
    <lineage>
        <taxon>Bacteria</taxon>
        <taxon>Bacillati</taxon>
        <taxon>Bacillota</taxon>
        <taxon>Bacilli</taxon>
        <taxon>Bacillales</taxon>
        <taxon>Paenibacillaceae</taxon>
        <taxon>Paenibacillus</taxon>
    </lineage>
</organism>
<dbReference type="AlphaFoldDB" id="A0A6C0PBK4"/>
<accession>A0A6C0PBK4</accession>
<name>A0A6C0PBK4_9BACL</name>
<dbReference type="KEGG" id="prz:GZH47_33600"/>
<reference evidence="1 2" key="1">
    <citation type="submission" date="2020-02" db="EMBL/GenBank/DDBJ databases">
        <title>Paenibacillus sp. nov., isolated from rhizosphere soil of tomato.</title>
        <authorList>
            <person name="Weon H.-Y."/>
            <person name="Lee S.A."/>
        </authorList>
    </citation>
    <scope>NUCLEOTIDE SEQUENCE [LARGE SCALE GENOMIC DNA]</scope>
    <source>
        <strain evidence="1 2">14171R-81</strain>
        <plasmid evidence="1 2">unnamed2</plasmid>
    </source>
</reference>
<gene>
    <name evidence="1" type="ORF">GZH47_33600</name>
</gene>
<proteinExistence type="predicted"/>
<keyword evidence="2" id="KW-1185">Reference proteome</keyword>
<evidence type="ECO:0000313" key="2">
    <source>
        <dbReference type="Proteomes" id="UP000479114"/>
    </source>
</evidence>
<dbReference type="EMBL" id="CP048288">
    <property type="protein sequence ID" value="QHW35829.1"/>
    <property type="molecule type" value="Genomic_DNA"/>
</dbReference>
<sequence length="116" mass="13895">MEMTEKYLESTFVRCRLWITDKSDNVQQINEEFCKLVSFKRDHNFTGTRFRAIVRVEEWVHKQMHSGKTENWSKRLAVLLLDNGLQKELPFRILSMTFFLDGDDMQYSFLVDPLPE</sequence>
<dbReference type="RefSeq" id="WP_162645963.1">
    <property type="nucleotide sequence ID" value="NZ_CP048288.1"/>
</dbReference>
<protein>
    <submittedName>
        <fullName evidence="1">Uncharacterized protein</fullName>
    </submittedName>
</protein>
<evidence type="ECO:0000313" key="1">
    <source>
        <dbReference type="EMBL" id="QHW35829.1"/>
    </source>
</evidence>